<dbReference type="EMBL" id="VTWH01000002">
    <property type="protein sequence ID" value="KAA0971075.1"/>
    <property type="molecule type" value="Genomic_DNA"/>
</dbReference>
<comment type="caution">
    <text evidence="1">The sequence shown here is derived from an EMBL/GenBank/DDBJ whole genome shotgun (WGS) entry which is preliminary data.</text>
</comment>
<reference evidence="1 2" key="1">
    <citation type="submission" date="2019-08" db="EMBL/GenBank/DDBJ databases">
        <title>Aureimonas fodiniaquatilis sp. nov., isolated from a coal mine wastewater.</title>
        <authorList>
            <person name="Kim W."/>
        </authorList>
    </citation>
    <scope>NUCLEOTIDE SEQUENCE [LARGE SCALE GENOMIC DNA]</scope>
    <source>
        <strain evidence="1 2">CAU 1482</strain>
    </source>
</reference>
<evidence type="ECO:0000313" key="2">
    <source>
        <dbReference type="Proteomes" id="UP000324738"/>
    </source>
</evidence>
<accession>A0A5B0DYZ2</accession>
<evidence type="ECO:0000313" key="1">
    <source>
        <dbReference type="EMBL" id="KAA0971075.1"/>
    </source>
</evidence>
<sequence>MSGDNEMIRPIEIGPQKSNALAEALLARTMRSQASSPFEAFSNIATAYMAGRQIENNSNYNNSRLAHGLNRENGAMTMQPNEGWQVVDGLRIRRK</sequence>
<gene>
    <name evidence="1" type="ORF">FPY71_11560</name>
</gene>
<dbReference type="RefSeq" id="WP_188052312.1">
    <property type="nucleotide sequence ID" value="NZ_VTWH01000002.1"/>
</dbReference>
<organism evidence="1 2">
    <name type="scientific">Aureimonas fodinaquatilis</name>
    <dbReference type="NCBI Taxonomy" id="2565783"/>
    <lineage>
        <taxon>Bacteria</taxon>
        <taxon>Pseudomonadati</taxon>
        <taxon>Pseudomonadota</taxon>
        <taxon>Alphaproteobacteria</taxon>
        <taxon>Hyphomicrobiales</taxon>
        <taxon>Aurantimonadaceae</taxon>
        <taxon>Aureimonas</taxon>
    </lineage>
</organism>
<protein>
    <submittedName>
        <fullName evidence="1">Uncharacterized protein</fullName>
    </submittedName>
</protein>
<keyword evidence="2" id="KW-1185">Reference proteome</keyword>
<dbReference type="AlphaFoldDB" id="A0A5B0DYZ2"/>
<proteinExistence type="predicted"/>
<dbReference type="Proteomes" id="UP000324738">
    <property type="component" value="Unassembled WGS sequence"/>
</dbReference>
<name>A0A5B0DYZ2_9HYPH</name>